<comment type="similarity">
    <text evidence="2">Belongs to the ORC5 family.</text>
</comment>
<dbReference type="Proteomes" id="UP001433268">
    <property type="component" value="Unassembled WGS sequence"/>
</dbReference>
<dbReference type="SUPFAM" id="SSF52540">
    <property type="entry name" value="P-loop containing nucleoside triphosphate hydrolases"/>
    <property type="match status" value="1"/>
</dbReference>
<evidence type="ECO:0000313" key="12">
    <source>
        <dbReference type="Proteomes" id="UP001433268"/>
    </source>
</evidence>
<evidence type="ECO:0000259" key="10">
    <source>
        <dbReference type="Pfam" id="PF21639"/>
    </source>
</evidence>
<dbReference type="InterPro" id="IPR041664">
    <property type="entry name" value="AAA_16"/>
</dbReference>
<dbReference type="InterPro" id="IPR047088">
    <property type="entry name" value="ORC5_C"/>
</dbReference>
<keyword evidence="5" id="KW-0067">ATP-binding</keyword>
<gene>
    <name evidence="11" type="ORF">PG997_001396</name>
</gene>
<comment type="subcellular location">
    <subcellularLocation>
        <location evidence="1">Nucleus</location>
    </subcellularLocation>
</comment>
<dbReference type="Gene3D" id="1.10.8.60">
    <property type="match status" value="1"/>
</dbReference>
<sequence length="479" mass="52178">MGSLFQLPDELLATLLSTYPCREPQIRTLATLVYPLAAPCRNLIIHGTEATGKSAITASLLAALGSDDEVETNLGYAIVKSPECVTARHLFERTTAAVAHALQWPNPAGRCETLAALTVELSKMLKYVERGKGWRFVLVFDAIDRQKEAPPTLLPALARLSEIIPNLTTIFILTAPFPALLRTPSTPNLYFPSYTKAQYTTILSTTSTPPSLPNTIDQEALDLYARFVAAVYDSLAKPASRTLPRLQQACQALWPRFTAPIAAGTHKAREFSKLLIAARAYLQDESILAPPSAATTPTKPKPSKPLTKTTTDLSNLLPSTAKLLLLAAYLASHNAPRHDQTVFSTWHHGRRRRRGGRRSPGPRPKHRKIARKLLGPGVFVLERMVAIYAAVRREWIADHQKGSEGLVNKNNSVVDGDVGMAIATLASLRLLLRVGGGGAAASGSDMMDRGGRWRVGVGWEVIRGVGRSLGIEVEDWLVE</sequence>
<dbReference type="Pfam" id="PF14630">
    <property type="entry name" value="ORC5_C"/>
    <property type="match status" value="1"/>
</dbReference>
<evidence type="ECO:0000256" key="4">
    <source>
        <dbReference type="ARBA" id="ARBA00022741"/>
    </source>
</evidence>
<proteinExistence type="inferred from homology"/>
<dbReference type="EMBL" id="JAQQWN010000002">
    <property type="protein sequence ID" value="KAK8094711.1"/>
    <property type="molecule type" value="Genomic_DNA"/>
</dbReference>
<protein>
    <recommendedName>
        <fullName evidence="13">Orc1-like AAA ATPase domain-containing protein</fullName>
    </recommendedName>
</protein>
<evidence type="ECO:0000259" key="8">
    <source>
        <dbReference type="Pfam" id="PF13191"/>
    </source>
</evidence>
<feature type="domain" description="Orc1-like AAA ATPase" evidence="8">
    <location>
        <begin position="20"/>
        <end position="168"/>
    </location>
</feature>
<evidence type="ECO:0000313" key="11">
    <source>
        <dbReference type="EMBL" id="KAK8094711.1"/>
    </source>
</evidence>
<reference evidence="11 12" key="1">
    <citation type="submission" date="2023-01" db="EMBL/GenBank/DDBJ databases">
        <title>Analysis of 21 Apiospora genomes using comparative genomics revels a genus with tremendous synthesis potential of carbohydrate active enzymes and secondary metabolites.</title>
        <authorList>
            <person name="Sorensen T."/>
        </authorList>
    </citation>
    <scope>NUCLEOTIDE SEQUENCE [LARGE SCALE GENOMIC DNA]</scope>
    <source>
        <strain evidence="11 12">CBS 114990</strain>
    </source>
</reference>
<name>A0ABR1XDK7_9PEZI</name>
<accession>A0ABR1XDK7</accession>
<feature type="region of interest" description="Disordered" evidence="7">
    <location>
        <begin position="289"/>
        <end position="312"/>
    </location>
</feature>
<dbReference type="InterPro" id="IPR020796">
    <property type="entry name" value="ORC5"/>
</dbReference>
<comment type="caution">
    <text evidence="11">The sequence shown here is derived from an EMBL/GenBank/DDBJ whole genome shotgun (WGS) entry which is preliminary data.</text>
</comment>
<dbReference type="InterPro" id="IPR027417">
    <property type="entry name" value="P-loop_NTPase"/>
</dbReference>
<dbReference type="Gene3D" id="3.40.50.300">
    <property type="entry name" value="P-loop containing nucleotide triphosphate hydrolases"/>
    <property type="match status" value="1"/>
</dbReference>
<dbReference type="InterPro" id="IPR048866">
    <property type="entry name" value="ORC5_lid"/>
</dbReference>
<keyword evidence="12" id="KW-1185">Reference proteome</keyword>
<feature type="region of interest" description="Disordered" evidence="7">
    <location>
        <begin position="341"/>
        <end position="367"/>
    </location>
</feature>
<feature type="domain" description="Origin recognition complex subunit 5 C-terminal" evidence="9">
    <location>
        <begin position="317"/>
        <end position="477"/>
    </location>
</feature>
<evidence type="ECO:0000256" key="5">
    <source>
        <dbReference type="ARBA" id="ARBA00022840"/>
    </source>
</evidence>
<evidence type="ECO:0000256" key="3">
    <source>
        <dbReference type="ARBA" id="ARBA00022705"/>
    </source>
</evidence>
<keyword evidence="3" id="KW-0235">DNA replication</keyword>
<feature type="compositionally biased region" description="Basic residues" evidence="7">
    <location>
        <begin position="347"/>
        <end position="357"/>
    </location>
</feature>
<evidence type="ECO:0000259" key="9">
    <source>
        <dbReference type="Pfam" id="PF14630"/>
    </source>
</evidence>
<evidence type="ECO:0008006" key="13">
    <source>
        <dbReference type="Google" id="ProtNLM"/>
    </source>
</evidence>
<keyword evidence="4" id="KW-0547">Nucleotide-binding</keyword>
<dbReference type="Pfam" id="PF13191">
    <property type="entry name" value="AAA_16"/>
    <property type="match status" value="1"/>
</dbReference>
<keyword evidence="6" id="KW-0539">Nucleus</keyword>
<evidence type="ECO:0000256" key="6">
    <source>
        <dbReference type="ARBA" id="ARBA00023242"/>
    </source>
</evidence>
<evidence type="ECO:0000256" key="1">
    <source>
        <dbReference type="ARBA" id="ARBA00004123"/>
    </source>
</evidence>
<dbReference type="RefSeq" id="XP_066675484.1">
    <property type="nucleotide sequence ID" value="XM_066805711.1"/>
</dbReference>
<dbReference type="GeneID" id="92038771"/>
<dbReference type="PANTHER" id="PTHR12705:SF0">
    <property type="entry name" value="ORIGIN RECOGNITION COMPLEX SUBUNIT 5"/>
    <property type="match status" value="1"/>
</dbReference>
<evidence type="ECO:0000256" key="2">
    <source>
        <dbReference type="ARBA" id="ARBA00006269"/>
    </source>
</evidence>
<dbReference type="PANTHER" id="PTHR12705">
    <property type="entry name" value="ORIGIN RECOGNITION COMPLEX SUBUNIT 5"/>
    <property type="match status" value="1"/>
</dbReference>
<dbReference type="Pfam" id="PF21639">
    <property type="entry name" value="ORC5_lid"/>
    <property type="match status" value="1"/>
</dbReference>
<feature type="domain" description="ORC5 lid" evidence="10">
    <location>
        <begin position="224"/>
        <end position="283"/>
    </location>
</feature>
<organism evidence="11 12">
    <name type="scientific">Apiospora hydei</name>
    <dbReference type="NCBI Taxonomy" id="1337664"/>
    <lineage>
        <taxon>Eukaryota</taxon>
        <taxon>Fungi</taxon>
        <taxon>Dikarya</taxon>
        <taxon>Ascomycota</taxon>
        <taxon>Pezizomycotina</taxon>
        <taxon>Sordariomycetes</taxon>
        <taxon>Xylariomycetidae</taxon>
        <taxon>Amphisphaeriales</taxon>
        <taxon>Apiosporaceae</taxon>
        <taxon>Apiospora</taxon>
    </lineage>
</organism>
<evidence type="ECO:0000256" key="7">
    <source>
        <dbReference type="SAM" id="MobiDB-lite"/>
    </source>
</evidence>